<dbReference type="Gene3D" id="1.20.58.340">
    <property type="entry name" value="Magnesium transport protein CorA, transmembrane region"/>
    <property type="match status" value="2"/>
</dbReference>
<protein>
    <submittedName>
        <fullName evidence="7">CorA family metal ion transporter</fullName>
    </submittedName>
</protein>
<feature type="compositionally biased region" description="Polar residues" evidence="6">
    <location>
        <begin position="1"/>
        <end position="13"/>
    </location>
</feature>
<dbReference type="Proteomes" id="UP000383932">
    <property type="component" value="Unassembled WGS sequence"/>
</dbReference>
<evidence type="ECO:0000256" key="5">
    <source>
        <dbReference type="ARBA" id="ARBA00023136"/>
    </source>
</evidence>
<gene>
    <name evidence="7" type="ORF">CTheo_2375</name>
</gene>
<dbReference type="OrthoDB" id="29879at2759"/>
<feature type="region of interest" description="Disordered" evidence="6">
    <location>
        <begin position="261"/>
        <end position="320"/>
    </location>
</feature>
<proteinExistence type="inferred from homology"/>
<accession>A0A5N5QR88</accession>
<comment type="subcellular location">
    <subcellularLocation>
        <location evidence="1">Membrane</location>
        <topology evidence="1">Multi-pass membrane protein</topology>
    </subcellularLocation>
</comment>
<comment type="similarity">
    <text evidence="2">Belongs to the CorA metal ion transporter (MIT) (TC 1.A.35) family.</text>
</comment>
<dbReference type="InterPro" id="IPR002523">
    <property type="entry name" value="MgTranspt_CorA/ZnTranspt_ZntB"/>
</dbReference>
<feature type="compositionally biased region" description="Polar residues" evidence="6">
    <location>
        <begin position="20"/>
        <end position="33"/>
    </location>
</feature>
<dbReference type="PANTHER" id="PTHR21535">
    <property type="entry name" value="MAGNESIUM AND COBALT TRANSPORT PROTEIN/MITOCHONDRIAL IMPORT INNER MEMBRANE TRANSLOCASE SUBUNIT TIM8"/>
    <property type="match status" value="1"/>
</dbReference>
<dbReference type="Gene3D" id="3.30.460.20">
    <property type="entry name" value="CorA soluble domain-like"/>
    <property type="match status" value="1"/>
</dbReference>
<dbReference type="FunFam" id="1.20.58.340:FF:000006">
    <property type="entry name" value="CorA family metal ion transporter"/>
    <property type="match status" value="1"/>
</dbReference>
<dbReference type="EMBL" id="SSOP01000024">
    <property type="protein sequence ID" value="KAB5594159.1"/>
    <property type="molecule type" value="Genomic_DNA"/>
</dbReference>
<dbReference type="GO" id="GO:0016020">
    <property type="term" value="C:membrane"/>
    <property type="evidence" value="ECO:0007669"/>
    <property type="project" value="UniProtKB-SubCell"/>
</dbReference>
<evidence type="ECO:0000256" key="6">
    <source>
        <dbReference type="SAM" id="MobiDB-lite"/>
    </source>
</evidence>
<comment type="caution">
    <text evidence="7">The sequence shown here is derived from an EMBL/GenBank/DDBJ whole genome shotgun (WGS) entry which is preliminary data.</text>
</comment>
<dbReference type="AlphaFoldDB" id="A0A5N5QR88"/>
<evidence type="ECO:0000256" key="2">
    <source>
        <dbReference type="ARBA" id="ARBA00009765"/>
    </source>
</evidence>
<dbReference type="CDD" id="cd12829">
    <property type="entry name" value="Alr1p-like"/>
    <property type="match status" value="1"/>
</dbReference>
<reference evidence="7 8" key="1">
    <citation type="journal article" date="2019" name="Fungal Biol. Biotechnol.">
        <title>Draft genome sequence of fastidious pathogen Ceratobasidium theobromae, which causes vascular-streak dieback in Theobroma cacao.</title>
        <authorList>
            <person name="Ali S.S."/>
            <person name="Asman A."/>
            <person name="Shao J."/>
            <person name="Firmansyah A.P."/>
            <person name="Susilo A.W."/>
            <person name="Rosmana A."/>
            <person name="McMahon P."/>
            <person name="Junaid M."/>
            <person name="Guest D."/>
            <person name="Kheng T.Y."/>
            <person name="Meinhardt L.W."/>
            <person name="Bailey B.A."/>
        </authorList>
    </citation>
    <scope>NUCLEOTIDE SEQUENCE [LARGE SCALE GENOMIC DNA]</scope>
    <source>
        <strain evidence="7 8">CT2</strain>
    </source>
</reference>
<organism evidence="7 8">
    <name type="scientific">Ceratobasidium theobromae</name>
    <dbReference type="NCBI Taxonomy" id="1582974"/>
    <lineage>
        <taxon>Eukaryota</taxon>
        <taxon>Fungi</taxon>
        <taxon>Dikarya</taxon>
        <taxon>Basidiomycota</taxon>
        <taxon>Agaricomycotina</taxon>
        <taxon>Agaricomycetes</taxon>
        <taxon>Cantharellales</taxon>
        <taxon>Ceratobasidiaceae</taxon>
        <taxon>Ceratobasidium</taxon>
    </lineage>
</organism>
<dbReference type="GO" id="GO:0015095">
    <property type="term" value="F:magnesium ion transmembrane transporter activity"/>
    <property type="evidence" value="ECO:0007669"/>
    <property type="project" value="InterPro"/>
</dbReference>
<dbReference type="SUPFAM" id="SSF143865">
    <property type="entry name" value="CorA soluble domain-like"/>
    <property type="match status" value="1"/>
</dbReference>
<evidence type="ECO:0000313" key="7">
    <source>
        <dbReference type="EMBL" id="KAB5594159.1"/>
    </source>
</evidence>
<sequence>MSSPERVLSSSPRSVKIDTENANWQFRSGSTPSDDVRRSPTMKRTMAMDDAEALERQRRMDADSAMQLSRARSASIAHLPRPSLSFGHHTHPHPHPHSHSTGSPHMDHDHLISMLSPHEEEEVLRAQGAVQEDEPSVEGSTHQDLISSMNMALSHSHQSLAPPPLPLGNITLDDPPYAPSMAGLAYPRPQHGFAHSKFDFSHLEAFATSEKEILGLTSREPTTELGKRLAGLTNGHATNGFVSPFNENGVFAPDELIPGLGASEPTSTFVRKRQRKLSQSNTANPRRQGKLALFEGAPPPTDMANSPSADVGAAPPSHTGHDRPYRFSFYSNKLSATIHARSLSELPAEGQTFEELFMGTADESALEAAKTVTAPGTGSAGKTTPMPIAGAATPEAIDSASKSGGNGGKPVEGDEEVNTWWLDVLSPTNEEMAMLSKAKDIQMEETREKIELFRNYYLVCFRGFDQDPYSPTHLEPLNMYIIVFREGIISFHFRGTPHPQNVRRRIKQLKDYISVTSDWISYALIDDITDAFGPLIQSIEYEVDSIDELVLILKDTDQSDMLRRWALGVEDTAIGTCRKKVMGLLRLMGNKADVVKGLAKRCNENWSVAPKSDIGLYLSDIQDHLITMTQNLNHYEKILSRSHSNYLAQISIEMTDANNQINDVLSKLTALGTVLIPMNLVTGLWGMNVHVPGEDIKDGYTWFLRYITASFSGPHTLIWVAASLAGW</sequence>
<dbReference type="InterPro" id="IPR045861">
    <property type="entry name" value="CorA_cytoplasmic_dom"/>
</dbReference>
<feature type="compositionally biased region" description="Basic residues" evidence="6">
    <location>
        <begin position="88"/>
        <end position="98"/>
    </location>
</feature>
<dbReference type="InterPro" id="IPR045863">
    <property type="entry name" value="CorA_TM1_TM2"/>
</dbReference>
<feature type="region of interest" description="Disordered" evidence="6">
    <location>
        <begin position="81"/>
        <end position="108"/>
    </location>
</feature>
<name>A0A5N5QR88_9AGAM</name>
<dbReference type="GO" id="GO:0010961">
    <property type="term" value="P:intracellular magnesium ion homeostasis"/>
    <property type="evidence" value="ECO:0007669"/>
    <property type="project" value="TreeGrafter"/>
</dbReference>
<keyword evidence="3" id="KW-0812">Transmembrane</keyword>
<evidence type="ECO:0000313" key="8">
    <source>
        <dbReference type="Proteomes" id="UP000383932"/>
    </source>
</evidence>
<evidence type="ECO:0000256" key="1">
    <source>
        <dbReference type="ARBA" id="ARBA00004141"/>
    </source>
</evidence>
<dbReference type="SUPFAM" id="SSF144083">
    <property type="entry name" value="Magnesium transport protein CorA, transmembrane region"/>
    <property type="match status" value="1"/>
</dbReference>
<keyword evidence="4" id="KW-1133">Transmembrane helix</keyword>
<dbReference type="PANTHER" id="PTHR21535:SF51">
    <property type="entry name" value="MANGANESE RESISTANCE PROTEIN MNR2"/>
    <property type="match status" value="1"/>
</dbReference>
<evidence type="ECO:0000256" key="3">
    <source>
        <dbReference type="ARBA" id="ARBA00022692"/>
    </source>
</evidence>
<feature type="region of interest" description="Disordered" evidence="6">
    <location>
        <begin position="1"/>
        <end position="42"/>
    </location>
</feature>
<keyword evidence="5" id="KW-0472">Membrane</keyword>
<dbReference type="Pfam" id="PF01544">
    <property type="entry name" value="CorA"/>
    <property type="match status" value="1"/>
</dbReference>
<evidence type="ECO:0000256" key="4">
    <source>
        <dbReference type="ARBA" id="ARBA00022989"/>
    </source>
</evidence>
<dbReference type="InterPro" id="IPR044089">
    <property type="entry name" value="Alr1-like"/>
</dbReference>
<keyword evidence="8" id="KW-1185">Reference proteome</keyword>